<reference evidence="1" key="1">
    <citation type="submission" date="2023-10" db="EMBL/GenBank/DDBJ databases">
        <authorList>
            <person name="Domelevo Entfellner J.-B."/>
        </authorList>
    </citation>
    <scope>NUCLEOTIDE SEQUENCE</scope>
</reference>
<evidence type="ECO:0000313" key="1">
    <source>
        <dbReference type="EMBL" id="CAJ1974163.1"/>
    </source>
</evidence>
<accession>A0AA86T4C7</accession>
<sequence>MNLDEIQERAVCYVHGGWSKEGIQHGKGKLNLNVHANDMCSGNNSNNLAMFKLTMVQTCMAAKGSVLSTGA</sequence>
<dbReference type="EMBL" id="OY731406">
    <property type="protein sequence ID" value="CAJ1974163.1"/>
    <property type="molecule type" value="Genomic_DNA"/>
</dbReference>
<dbReference type="Gramene" id="rna-AYBTSS11_LOCUS26234">
    <property type="protein sequence ID" value="CAJ1974163.1"/>
    <property type="gene ID" value="gene-AYBTSS11_LOCUS26234"/>
</dbReference>
<dbReference type="Proteomes" id="UP001189624">
    <property type="component" value="Chromosome 9"/>
</dbReference>
<proteinExistence type="predicted"/>
<gene>
    <name evidence="1" type="ORF">AYBTSS11_LOCUS26234</name>
</gene>
<organism evidence="1 2">
    <name type="scientific">Sphenostylis stenocarpa</name>
    <dbReference type="NCBI Taxonomy" id="92480"/>
    <lineage>
        <taxon>Eukaryota</taxon>
        <taxon>Viridiplantae</taxon>
        <taxon>Streptophyta</taxon>
        <taxon>Embryophyta</taxon>
        <taxon>Tracheophyta</taxon>
        <taxon>Spermatophyta</taxon>
        <taxon>Magnoliopsida</taxon>
        <taxon>eudicotyledons</taxon>
        <taxon>Gunneridae</taxon>
        <taxon>Pentapetalae</taxon>
        <taxon>rosids</taxon>
        <taxon>fabids</taxon>
        <taxon>Fabales</taxon>
        <taxon>Fabaceae</taxon>
        <taxon>Papilionoideae</taxon>
        <taxon>50 kb inversion clade</taxon>
        <taxon>NPAAA clade</taxon>
        <taxon>indigoferoid/millettioid clade</taxon>
        <taxon>Phaseoleae</taxon>
        <taxon>Sphenostylis</taxon>
    </lineage>
</organism>
<dbReference type="AlphaFoldDB" id="A0AA86T4C7"/>
<name>A0AA86T4C7_9FABA</name>
<evidence type="ECO:0000313" key="2">
    <source>
        <dbReference type="Proteomes" id="UP001189624"/>
    </source>
</evidence>
<protein>
    <submittedName>
        <fullName evidence="1">Uncharacterized protein</fullName>
    </submittedName>
</protein>
<keyword evidence="2" id="KW-1185">Reference proteome</keyword>